<reference evidence="2 3" key="1">
    <citation type="journal article" date="2021" name="Environ. Microbiol.">
        <title>Gene family expansions and transcriptome signatures uncover fungal adaptations to wood decay.</title>
        <authorList>
            <person name="Hage H."/>
            <person name="Miyauchi S."/>
            <person name="Viragh M."/>
            <person name="Drula E."/>
            <person name="Min B."/>
            <person name="Chaduli D."/>
            <person name="Navarro D."/>
            <person name="Favel A."/>
            <person name="Norest M."/>
            <person name="Lesage-Meessen L."/>
            <person name="Balint B."/>
            <person name="Merenyi Z."/>
            <person name="de Eugenio L."/>
            <person name="Morin E."/>
            <person name="Martinez A.T."/>
            <person name="Baldrian P."/>
            <person name="Stursova M."/>
            <person name="Martinez M.J."/>
            <person name="Novotny C."/>
            <person name="Magnuson J.K."/>
            <person name="Spatafora J.W."/>
            <person name="Maurice S."/>
            <person name="Pangilinan J."/>
            <person name="Andreopoulos W."/>
            <person name="LaButti K."/>
            <person name="Hundley H."/>
            <person name="Na H."/>
            <person name="Kuo A."/>
            <person name="Barry K."/>
            <person name="Lipzen A."/>
            <person name="Henrissat B."/>
            <person name="Riley R."/>
            <person name="Ahrendt S."/>
            <person name="Nagy L.G."/>
            <person name="Grigoriev I.V."/>
            <person name="Martin F."/>
            <person name="Rosso M.N."/>
        </authorList>
    </citation>
    <scope>NUCLEOTIDE SEQUENCE [LARGE SCALE GENOMIC DNA]</scope>
    <source>
        <strain evidence="2 3">CIRM-BRFM 1785</strain>
    </source>
</reference>
<dbReference type="RefSeq" id="XP_047779630.1">
    <property type="nucleotide sequence ID" value="XM_047923433.1"/>
</dbReference>
<protein>
    <submittedName>
        <fullName evidence="2">Uncharacterized protein</fullName>
    </submittedName>
</protein>
<sequence>MGDGRASERIHSASCMARKRVSNVSCAVVSRCWGISAVFCSVLRCAAPDVEPLHLSAIAVRLSGATPEFLPSRLLAGRGRSDACMLNEGSVLYYYPMKGNCSSITSVLTRAATTREQQLPPLKKYDMQRRGGLSLELAGVGIATYLVALFWRFLGLSSSVQREERYMPRDLPGCGLG</sequence>
<evidence type="ECO:0000256" key="1">
    <source>
        <dbReference type="SAM" id="Phobius"/>
    </source>
</evidence>
<feature type="transmembrane region" description="Helical" evidence="1">
    <location>
        <begin position="133"/>
        <end position="154"/>
    </location>
</feature>
<keyword evidence="1" id="KW-0812">Transmembrane</keyword>
<dbReference type="GeneID" id="72004165"/>
<keyword evidence="1" id="KW-0472">Membrane</keyword>
<dbReference type="Proteomes" id="UP000814176">
    <property type="component" value="Unassembled WGS sequence"/>
</dbReference>
<keyword evidence="1" id="KW-1133">Transmembrane helix</keyword>
<proteinExistence type="predicted"/>
<comment type="caution">
    <text evidence="2">The sequence shown here is derived from an EMBL/GenBank/DDBJ whole genome shotgun (WGS) entry which is preliminary data.</text>
</comment>
<dbReference type="EMBL" id="JADCUA010000008">
    <property type="protein sequence ID" value="KAH9837592.1"/>
    <property type="molecule type" value="Genomic_DNA"/>
</dbReference>
<accession>A0ABQ8KJ00</accession>
<gene>
    <name evidence="2" type="ORF">C8Q71DRAFT_753402</name>
</gene>
<name>A0ABQ8KJ00_9APHY</name>
<keyword evidence="3" id="KW-1185">Reference proteome</keyword>
<organism evidence="2 3">
    <name type="scientific">Rhodofomes roseus</name>
    <dbReference type="NCBI Taxonomy" id="34475"/>
    <lineage>
        <taxon>Eukaryota</taxon>
        <taxon>Fungi</taxon>
        <taxon>Dikarya</taxon>
        <taxon>Basidiomycota</taxon>
        <taxon>Agaricomycotina</taxon>
        <taxon>Agaricomycetes</taxon>
        <taxon>Polyporales</taxon>
        <taxon>Rhodofomes</taxon>
    </lineage>
</organism>
<evidence type="ECO:0000313" key="3">
    <source>
        <dbReference type="Proteomes" id="UP000814176"/>
    </source>
</evidence>
<evidence type="ECO:0000313" key="2">
    <source>
        <dbReference type="EMBL" id="KAH9837592.1"/>
    </source>
</evidence>